<evidence type="ECO:0000313" key="2">
    <source>
        <dbReference type="EMBL" id="RLU14811.1"/>
    </source>
</evidence>
<organism evidence="2 3">
    <name type="scientific">Ooceraea biroi</name>
    <name type="common">Clonal raider ant</name>
    <name type="synonym">Cerapachys biroi</name>
    <dbReference type="NCBI Taxonomy" id="2015173"/>
    <lineage>
        <taxon>Eukaryota</taxon>
        <taxon>Metazoa</taxon>
        <taxon>Ecdysozoa</taxon>
        <taxon>Arthropoda</taxon>
        <taxon>Hexapoda</taxon>
        <taxon>Insecta</taxon>
        <taxon>Pterygota</taxon>
        <taxon>Neoptera</taxon>
        <taxon>Endopterygota</taxon>
        <taxon>Hymenoptera</taxon>
        <taxon>Apocrita</taxon>
        <taxon>Aculeata</taxon>
        <taxon>Formicoidea</taxon>
        <taxon>Formicidae</taxon>
        <taxon>Dorylinae</taxon>
        <taxon>Ooceraea</taxon>
    </lineage>
</organism>
<feature type="compositionally biased region" description="Basic and acidic residues" evidence="1">
    <location>
        <begin position="13"/>
        <end position="29"/>
    </location>
</feature>
<dbReference type="Proteomes" id="UP000279307">
    <property type="component" value="Chromosome 14"/>
</dbReference>
<proteinExistence type="predicted"/>
<dbReference type="EMBL" id="QOIP01000014">
    <property type="protein sequence ID" value="RLU14811.1"/>
    <property type="molecule type" value="Genomic_DNA"/>
</dbReference>
<dbReference type="AlphaFoldDB" id="A0A3L8D3U4"/>
<comment type="caution">
    <text evidence="2">The sequence shown here is derived from an EMBL/GenBank/DDBJ whole genome shotgun (WGS) entry which is preliminary data.</text>
</comment>
<protein>
    <submittedName>
        <fullName evidence="2">Uncharacterized protein</fullName>
    </submittedName>
</protein>
<feature type="compositionally biased region" description="Acidic residues" evidence="1">
    <location>
        <begin position="1"/>
        <end position="11"/>
    </location>
</feature>
<accession>A0A3L8D3U4</accession>
<evidence type="ECO:0000256" key="1">
    <source>
        <dbReference type="SAM" id="MobiDB-lite"/>
    </source>
</evidence>
<sequence length="102" mass="10718">MSTMEVEEAVEEASARDGAKLALRQKTEEANAVPTSATAVTPAAVTSSNSTTTEPNKQSEKQQENTHETKDNIKDPDSAKPKKEENAAEGACEASGQDQAGL</sequence>
<feature type="compositionally biased region" description="Low complexity" evidence="1">
    <location>
        <begin position="30"/>
        <end position="53"/>
    </location>
</feature>
<gene>
    <name evidence="2" type="ORF">DMN91_012698</name>
</gene>
<feature type="region of interest" description="Disordered" evidence="1">
    <location>
        <begin position="1"/>
        <end position="102"/>
    </location>
</feature>
<reference evidence="2 3" key="1">
    <citation type="journal article" date="2018" name="Genome Res.">
        <title>The genomic architecture and molecular evolution of ant odorant receptors.</title>
        <authorList>
            <person name="McKenzie S.K."/>
            <person name="Kronauer D.J.C."/>
        </authorList>
    </citation>
    <scope>NUCLEOTIDE SEQUENCE [LARGE SCALE GENOMIC DNA]</scope>
    <source>
        <strain evidence="2">Clonal line C1</strain>
    </source>
</reference>
<feature type="compositionally biased region" description="Basic and acidic residues" evidence="1">
    <location>
        <begin position="57"/>
        <end position="86"/>
    </location>
</feature>
<evidence type="ECO:0000313" key="3">
    <source>
        <dbReference type="Proteomes" id="UP000279307"/>
    </source>
</evidence>
<name>A0A3L8D3U4_OOCBI</name>